<dbReference type="Pfam" id="PF08030">
    <property type="entry name" value="NAD_binding_6"/>
    <property type="match status" value="1"/>
</dbReference>
<protein>
    <recommendedName>
        <fullName evidence="3">ferric-chelate reductase (NADPH)</fullName>
        <ecNumber evidence="3">1.16.1.9</ecNumber>
    </recommendedName>
</protein>
<comment type="subcellular location">
    <subcellularLocation>
        <location evidence="1">Cell membrane</location>
        <topology evidence="1">Multi-pass membrane protein</topology>
    </subcellularLocation>
</comment>
<evidence type="ECO:0000256" key="8">
    <source>
        <dbReference type="ARBA" id="ARBA00022989"/>
    </source>
</evidence>
<dbReference type="PANTHER" id="PTHR32361:SF23">
    <property type="entry name" value="FERRIC-CHELATE REDUCTASE"/>
    <property type="match status" value="1"/>
</dbReference>
<evidence type="ECO:0000256" key="11">
    <source>
        <dbReference type="ARBA" id="ARBA00023136"/>
    </source>
</evidence>
<dbReference type="SUPFAM" id="SSF63380">
    <property type="entry name" value="Riboflavin synthase domain-like"/>
    <property type="match status" value="1"/>
</dbReference>
<dbReference type="SUPFAM" id="SSF52343">
    <property type="entry name" value="Ferredoxin reductase-like, C-terminal NADP-linked domain"/>
    <property type="match status" value="1"/>
</dbReference>
<dbReference type="PANTHER" id="PTHR32361">
    <property type="entry name" value="FERRIC/CUPRIC REDUCTASE TRANSMEMBRANE COMPONENT"/>
    <property type="match status" value="1"/>
</dbReference>
<comment type="caution">
    <text evidence="16">The sequence shown here is derived from an EMBL/GenBank/DDBJ whole genome shotgun (WGS) entry which is preliminary data.</text>
</comment>
<dbReference type="InterPro" id="IPR017927">
    <property type="entry name" value="FAD-bd_FR_type"/>
</dbReference>
<evidence type="ECO:0000256" key="14">
    <source>
        <dbReference type="SAM" id="Phobius"/>
    </source>
</evidence>
<comment type="similarity">
    <text evidence="2">Belongs to the ferric reductase (FRE) family.</text>
</comment>
<proteinExistence type="inferred from homology"/>
<evidence type="ECO:0000256" key="7">
    <source>
        <dbReference type="ARBA" id="ARBA00022982"/>
    </source>
</evidence>
<dbReference type="PROSITE" id="PS51384">
    <property type="entry name" value="FAD_FR"/>
    <property type="match status" value="1"/>
</dbReference>
<accession>A0ABQ9SDE8</accession>
<feature type="transmembrane region" description="Helical" evidence="14">
    <location>
        <begin position="206"/>
        <end position="232"/>
    </location>
</feature>
<dbReference type="InterPro" id="IPR013121">
    <property type="entry name" value="Fe_red_NAD-bd_6"/>
</dbReference>
<dbReference type="InterPro" id="IPR039261">
    <property type="entry name" value="FNR_nucleotide-bd"/>
</dbReference>
<dbReference type="InterPro" id="IPR017938">
    <property type="entry name" value="Riboflavin_synthase-like_b-brl"/>
</dbReference>
<evidence type="ECO:0000256" key="12">
    <source>
        <dbReference type="ARBA" id="ARBA00048483"/>
    </source>
</evidence>
<feature type="compositionally biased region" description="Pro residues" evidence="13">
    <location>
        <begin position="639"/>
        <end position="650"/>
    </location>
</feature>
<evidence type="ECO:0000256" key="10">
    <source>
        <dbReference type="ARBA" id="ARBA00023065"/>
    </source>
</evidence>
<evidence type="ECO:0000256" key="13">
    <source>
        <dbReference type="SAM" id="MobiDB-lite"/>
    </source>
</evidence>
<gene>
    <name evidence="16" type="ORF">CPAR01_10225</name>
</gene>
<dbReference type="InterPro" id="IPR051410">
    <property type="entry name" value="Ferric/Cupric_Reductase"/>
</dbReference>
<evidence type="ECO:0000256" key="2">
    <source>
        <dbReference type="ARBA" id="ARBA00006278"/>
    </source>
</evidence>
<dbReference type="CDD" id="cd06186">
    <property type="entry name" value="NOX_Duox_like_FAD_NADP"/>
    <property type="match status" value="1"/>
</dbReference>
<feature type="transmembrane region" description="Helical" evidence="14">
    <location>
        <begin position="344"/>
        <end position="364"/>
    </location>
</feature>
<sequence>MATRIRDLADAATKTAAQLAKRIAITPKPDSPPGLIEALTVDPWSKSGKYGMGWTYFALALMGTVLFMRSWHFWQDKIRQAIYKQEVEEYYANLYNTDPDYAHAVHTGQAQHFFPDSEGLGEKQFKPRAHFSSVGFVNDTLALFRWVFYRPIPDFVWGSHRFTFSSLAVVTCGLIALAFVTLYCFLQQPLYWQSIQFGSPPIAIRAGMIAVALTPWIIVTSMKANVLSILIGIGPERLNVFHRWAGYLCLFLSLVHTVPFYVQPVWDDGGMDVFSRLFPGGSGVIYGTGIACLVPLVWLCVASLPFIRRVAYELFVMLHVPVGMVYVGLLFWHTKNYLASWDYLWATVGIWVLCYAIRLINLNWTRPWRLSFMVGDEAAISLLAENAIKITIPTQMRWKPGQYVYLRMPGVAFFDNHPFTISSLCSEDFPSEYGEQYRDCVLVFKPYGGFTRKVLDMAIERGPFHTYRAFLDGPYGGMRRDLAAFDTCILIAGGSGITALMSQLLNLIKRMRDGKAITRKVVVVWALKRLEAMDWFREELRICRESAPPESVTCKFFVTSAVRNRAMMMAGHDRPAPRALSHMFHDKLDGFVAGIASKRNSALIQSVAQGDPDREQELRAEQEDRITALPQQKYLQPHQYPPPPPGPPPSNRFSAQEESLRKLEGREYDEEEERDSKKREFHFPPINTKGEVPHFNYAPASPRKIPETSPRNSDVPIRPPELAHLRTTNLPSAGQTRPTSTFGPPSGFDFGFPETPTEFQKSLMRFAFPVPHQIDGGWSVEYGRPDLGYMLKEWATGGADGRGILGRRTAVFVCGPPAMRVGVANTVARLQAAIWGDDMLEEIYLHTENYAL</sequence>
<dbReference type="EMBL" id="MOPA01000008">
    <property type="protein sequence ID" value="KAK1533517.1"/>
    <property type="molecule type" value="Genomic_DNA"/>
</dbReference>
<dbReference type="Pfam" id="PF08022">
    <property type="entry name" value="FAD_binding_8"/>
    <property type="match status" value="1"/>
</dbReference>
<keyword evidence="11 14" id="KW-0472">Membrane</keyword>
<evidence type="ECO:0000259" key="15">
    <source>
        <dbReference type="PROSITE" id="PS51384"/>
    </source>
</evidence>
<dbReference type="Pfam" id="PF01794">
    <property type="entry name" value="Ferric_reduct"/>
    <property type="match status" value="1"/>
</dbReference>
<feature type="transmembrane region" description="Helical" evidence="14">
    <location>
        <begin position="482"/>
        <end position="505"/>
    </location>
</feature>
<feature type="transmembrane region" description="Helical" evidence="14">
    <location>
        <begin position="54"/>
        <end position="74"/>
    </location>
</feature>
<evidence type="ECO:0000256" key="5">
    <source>
        <dbReference type="ARBA" id="ARBA00022475"/>
    </source>
</evidence>
<feature type="transmembrane region" description="Helical" evidence="14">
    <location>
        <begin position="167"/>
        <end position="186"/>
    </location>
</feature>
<keyword evidence="9" id="KW-0560">Oxidoreductase</keyword>
<feature type="region of interest" description="Disordered" evidence="13">
    <location>
        <begin position="635"/>
        <end position="717"/>
    </location>
</feature>
<dbReference type="InterPro" id="IPR013112">
    <property type="entry name" value="FAD-bd_8"/>
</dbReference>
<dbReference type="InterPro" id="IPR013130">
    <property type="entry name" value="Fe3_Rdtase_TM_dom"/>
</dbReference>
<organism evidence="16 17">
    <name type="scientific">Colletotrichum paranaense</name>
    <dbReference type="NCBI Taxonomy" id="1914294"/>
    <lineage>
        <taxon>Eukaryota</taxon>
        <taxon>Fungi</taxon>
        <taxon>Dikarya</taxon>
        <taxon>Ascomycota</taxon>
        <taxon>Pezizomycotina</taxon>
        <taxon>Sordariomycetes</taxon>
        <taxon>Hypocreomycetidae</taxon>
        <taxon>Glomerellales</taxon>
        <taxon>Glomerellaceae</taxon>
        <taxon>Colletotrichum</taxon>
        <taxon>Colletotrichum acutatum species complex</taxon>
    </lineage>
</organism>
<dbReference type="RefSeq" id="XP_060346668.1">
    <property type="nucleotide sequence ID" value="XM_060494486.1"/>
</dbReference>
<name>A0ABQ9SDE8_9PEZI</name>
<keyword evidence="17" id="KW-1185">Reference proteome</keyword>
<keyword evidence="10" id="KW-0406">Ion transport</keyword>
<dbReference type="GeneID" id="85378385"/>
<dbReference type="Proteomes" id="UP001241169">
    <property type="component" value="Unassembled WGS sequence"/>
</dbReference>
<feature type="domain" description="FAD-binding FR-type" evidence="15">
    <location>
        <begin position="367"/>
        <end position="481"/>
    </location>
</feature>
<evidence type="ECO:0000256" key="9">
    <source>
        <dbReference type="ARBA" id="ARBA00023002"/>
    </source>
</evidence>
<evidence type="ECO:0000256" key="1">
    <source>
        <dbReference type="ARBA" id="ARBA00004651"/>
    </source>
</evidence>
<keyword evidence="7" id="KW-0249">Electron transport</keyword>
<feature type="transmembrane region" description="Helical" evidence="14">
    <location>
        <begin position="244"/>
        <end position="263"/>
    </location>
</feature>
<keyword evidence="8 14" id="KW-1133">Transmembrane helix</keyword>
<reference evidence="16 17" key="1">
    <citation type="submission" date="2016-10" db="EMBL/GenBank/DDBJ databases">
        <title>The genome sequence of Colletotrichum fioriniae PJ7.</title>
        <authorList>
            <person name="Baroncelli R."/>
        </authorList>
    </citation>
    <scope>NUCLEOTIDE SEQUENCE [LARGE SCALE GENOMIC DNA]</scope>
    <source>
        <strain evidence="16 17">IMI 384185</strain>
    </source>
</reference>
<dbReference type="SFLD" id="SFLDG01168">
    <property type="entry name" value="Ferric_reductase_subgroup_(FRE"/>
    <property type="match status" value="1"/>
</dbReference>
<dbReference type="Gene3D" id="3.40.50.80">
    <property type="entry name" value="Nucleotide-binding domain of ferredoxin-NADP reductase (FNR) module"/>
    <property type="match status" value="2"/>
</dbReference>
<dbReference type="EC" id="1.16.1.9" evidence="3"/>
<evidence type="ECO:0000256" key="6">
    <source>
        <dbReference type="ARBA" id="ARBA00022692"/>
    </source>
</evidence>
<evidence type="ECO:0000256" key="4">
    <source>
        <dbReference type="ARBA" id="ARBA00022448"/>
    </source>
</evidence>
<comment type="catalytic activity">
    <reaction evidence="12">
        <text>2 a Fe(II)-siderophore + NADP(+) + H(+) = 2 a Fe(III)-siderophore + NADPH</text>
        <dbReference type="Rhea" id="RHEA:28795"/>
        <dbReference type="Rhea" id="RHEA-COMP:11342"/>
        <dbReference type="Rhea" id="RHEA-COMP:11344"/>
        <dbReference type="ChEBI" id="CHEBI:15378"/>
        <dbReference type="ChEBI" id="CHEBI:29033"/>
        <dbReference type="ChEBI" id="CHEBI:29034"/>
        <dbReference type="ChEBI" id="CHEBI:57783"/>
        <dbReference type="ChEBI" id="CHEBI:58349"/>
        <dbReference type="EC" id="1.16.1.9"/>
    </reaction>
</comment>
<dbReference type="SFLD" id="SFLDS00052">
    <property type="entry name" value="Ferric_Reductase_Domain"/>
    <property type="match status" value="1"/>
</dbReference>
<feature type="transmembrane region" description="Helical" evidence="14">
    <location>
        <begin position="283"/>
        <end position="307"/>
    </location>
</feature>
<feature type="transmembrane region" description="Helical" evidence="14">
    <location>
        <begin position="314"/>
        <end position="332"/>
    </location>
</feature>
<keyword evidence="5" id="KW-1003">Cell membrane</keyword>
<keyword evidence="4" id="KW-0813">Transport</keyword>
<evidence type="ECO:0000313" key="16">
    <source>
        <dbReference type="EMBL" id="KAK1533517.1"/>
    </source>
</evidence>
<evidence type="ECO:0000313" key="17">
    <source>
        <dbReference type="Proteomes" id="UP001241169"/>
    </source>
</evidence>
<evidence type="ECO:0000256" key="3">
    <source>
        <dbReference type="ARBA" id="ARBA00012668"/>
    </source>
</evidence>
<keyword evidence="6 14" id="KW-0812">Transmembrane</keyword>